<name>A0A915I3D6_ROMCU</name>
<dbReference type="WBParaSite" id="nRc.2.0.1.t07949-RA">
    <property type="protein sequence ID" value="nRc.2.0.1.t07949-RA"/>
    <property type="gene ID" value="nRc.2.0.1.g07949"/>
</dbReference>
<keyword evidence="2" id="KW-1185">Reference proteome</keyword>
<feature type="region of interest" description="Disordered" evidence="1">
    <location>
        <begin position="26"/>
        <end position="53"/>
    </location>
</feature>
<feature type="compositionally biased region" description="Basic residues" evidence="1">
    <location>
        <begin position="44"/>
        <end position="53"/>
    </location>
</feature>
<dbReference type="AlphaFoldDB" id="A0A915I3D6"/>
<evidence type="ECO:0000313" key="2">
    <source>
        <dbReference type="Proteomes" id="UP000887565"/>
    </source>
</evidence>
<organism evidence="2 3">
    <name type="scientific">Romanomermis culicivorax</name>
    <name type="common">Nematode worm</name>
    <dbReference type="NCBI Taxonomy" id="13658"/>
    <lineage>
        <taxon>Eukaryota</taxon>
        <taxon>Metazoa</taxon>
        <taxon>Ecdysozoa</taxon>
        <taxon>Nematoda</taxon>
        <taxon>Enoplea</taxon>
        <taxon>Dorylaimia</taxon>
        <taxon>Mermithida</taxon>
        <taxon>Mermithoidea</taxon>
        <taxon>Mermithidae</taxon>
        <taxon>Romanomermis</taxon>
    </lineage>
</organism>
<accession>A0A915I3D6</accession>
<proteinExistence type="predicted"/>
<reference evidence="3" key="1">
    <citation type="submission" date="2022-11" db="UniProtKB">
        <authorList>
            <consortium name="WormBaseParasite"/>
        </authorList>
    </citation>
    <scope>IDENTIFICATION</scope>
</reference>
<evidence type="ECO:0000256" key="1">
    <source>
        <dbReference type="SAM" id="MobiDB-lite"/>
    </source>
</evidence>
<sequence length="53" mass="6462">MYKETCTRKMLKSQFSIPKVNIRLCTEQKSQHRKKNLRSERRDTGKKRSQNYT</sequence>
<protein>
    <submittedName>
        <fullName evidence="3">Ovule protein</fullName>
    </submittedName>
</protein>
<evidence type="ECO:0000313" key="3">
    <source>
        <dbReference type="WBParaSite" id="nRc.2.0.1.t07949-RA"/>
    </source>
</evidence>
<dbReference type="Proteomes" id="UP000887565">
    <property type="component" value="Unplaced"/>
</dbReference>